<sequence length="89" mass="10510">MEYSYPIDMDWDKEEVIDIIGFFEMIEKAYEKGVERDLLLASYRRFKEIVPGKAQEKQSFRQFDESANVSCYHTVKKARESESGSIIKM</sequence>
<proteinExistence type="inferred from homology"/>
<gene>
    <name evidence="2" type="ORF">BFG57_10510</name>
</gene>
<dbReference type="Pfam" id="PF05256">
    <property type="entry name" value="UPF0223"/>
    <property type="match status" value="1"/>
</dbReference>
<evidence type="ECO:0000256" key="1">
    <source>
        <dbReference type="HAMAP-Rule" id="MF_01041"/>
    </source>
</evidence>
<comment type="similarity">
    <text evidence="1">Belongs to the UPF0223 family.</text>
</comment>
<protein>
    <recommendedName>
        <fullName evidence="1">UPF0223 protein BFG57_10510</fullName>
    </recommendedName>
</protein>
<dbReference type="HAMAP" id="MF_01041">
    <property type="entry name" value="UPF0223"/>
    <property type="match status" value="1"/>
</dbReference>
<comment type="caution">
    <text evidence="2">The sequence shown here is derived from an EMBL/GenBank/DDBJ whole genome shotgun (WGS) entry which is preliminary data.</text>
</comment>
<dbReference type="AlphaFoldDB" id="A0A1E5LIM0"/>
<dbReference type="NCBIfam" id="NF003353">
    <property type="entry name" value="PRK04387.1"/>
    <property type="match status" value="1"/>
</dbReference>
<dbReference type="RefSeq" id="WP_069716040.1">
    <property type="nucleotide sequence ID" value="NZ_MJEH01000007.1"/>
</dbReference>
<organism evidence="2 3">
    <name type="scientific">Bacillus solimangrovi</name>
    <dbReference type="NCBI Taxonomy" id="1305675"/>
    <lineage>
        <taxon>Bacteria</taxon>
        <taxon>Bacillati</taxon>
        <taxon>Bacillota</taxon>
        <taxon>Bacilli</taxon>
        <taxon>Bacillales</taxon>
        <taxon>Bacillaceae</taxon>
        <taxon>Bacillus</taxon>
    </lineage>
</organism>
<evidence type="ECO:0000313" key="2">
    <source>
        <dbReference type="EMBL" id="OEH93896.1"/>
    </source>
</evidence>
<accession>A0A1E5LIM0</accession>
<keyword evidence="3" id="KW-1185">Reference proteome</keyword>
<name>A0A1E5LIM0_9BACI</name>
<dbReference type="Gene3D" id="1.10.220.80">
    <property type="entry name" value="BH2638-like"/>
    <property type="match status" value="1"/>
</dbReference>
<dbReference type="InterPro" id="IPR007920">
    <property type="entry name" value="UPF0223"/>
</dbReference>
<dbReference type="Proteomes" id="UP000095209">
    <property type="component" value="Unassembled WGS sequence"/>
</dbReference>
<dbReference type="STRING" id="1305675.BFG57_10510"/>
<dbReference type="SUPFAM" id="SSF158504">
    <property type="entry name" value="BH2638-like"/>
    <property type="match status" value="1"/>
</dbReference>
<dbReference type="InterPro" id="IPR023324">
    <property type="entry name" value="BH2638-like_sf"/>
</dbReference>
<dbReference type="PIRSF" id="PIRSF037260">
    <property type="entry name" value="UPF0223"/>
    <property type="match status" value="1"/>
</dbReference>
<reference evidence="2 3" key="1">
    <citation type="submission" date="2016-08" db="EMBL/GenBank/DDBJ databases">
        <title>Genome of Bacillus solimangrovi GH2-4.</title>
        <authorList>
            <person name="Lim S."/>
            <person name="Kim B.-C."/>
        </authorList>
    </citation>
    <scope>NUCLEOTIDE SEQUENCE [LARGE SCALE GENOMIC DNA]</scope>
    <source>
        <strain evidence="2 3">GH2-4</strain>
    </source>
</reference>
<dbReference type="EMBL" id="MJEH01000007">
    <property type="protein sequence ID" value="OEH93896.1"/>
    <property type="molecule type" value="Genomic_DNA"/>
</dbReference>
<evidence type="ECO:0000313" key="3">
    <source>
        <dbReference type="Proteomes" id="UP000095209"/>
    </source>
</evidence>
<dbReference type="OrthoDB" id="1649074at2"/>